<dbReference type="InterPro" id="IPR011006">
    <property type="entry name" value="CheY-like_superfamily"/>
</dbReference>
<evidence type="ECO:0000259" key="7">
    <source>
        <dbReference type="PROSITE" id="PS50043"/>
    </source>
</evidence>
<name>A0AA41YID6_9PROT</name>
<accession>A0AA41YID6</accession>
<reference evidence="9" key="2">
    <citation type="submission" date="2022-10" db="EMBL/GenBank/DDBJ databases">
        <authorList>
            <person name="Trinh H.N."/>
        </authorList>
    </citation>
    <scope>NUCLEOTIDE SEQUENCE</scope>
    <source>
        <strain evidence="9">RN2-1</strain>
    </source>
</reference>
<dbReference type="Proteomes" id="UP001165679">
    <property type="component" value="Unassembled WGS sequence"/>
</dbReference>
<organism evidence="9 10">
    <name type="scientific">Limobrevibacterium gyesilva</name>
    <dbReference type="NCBI Taxonomy" id="2991712"/>
    <lineage>
        <taxon>Bacteria</taxon>
        <taxon>Pseudomonadati</taxon>
        <taxon>Pseudomonadota</taxon>
        <taxon>Alphaproteobacteria</taxon>
        <taxon>Acetobacterales</taxon>
        <taxon>Acetobacteraceae</taxon>
        <taxon>Limobrevibacterium</taxon>
    </lineage>
</organism>
<comment type="caution">
    <text evidence="9">The sequence shown here is derived from an EMBL/GenBank/DDBJ whole genome shotgun (WGS) entry which is preliminary data.</text>
</comment>
<dbReference type="SMART" id="SM00448">
    <property type="entry name" value="REC"/>
    <property type="match status" value="1"/>
</dbReference>
<dbReference type="GO" id="GO:0006355">
    <property type="term" value="P:regulation of DNA-templated transcription"/>
    <property type="evidence" value="ECO:0007669"/>
    <property type="project" value="InterPro"/>
</dbReference>
<dbReference type="PRINTS" id="PR00038">
    <property type="entry name" value="HTHLUXR"/>
</dbReference>
<dbReference type="RefSeq" id="WP_264712716.1">
    <property type="nucleotide sequence ID" value="NZ_JAPDNT010000002.1"/>
</dbReference>
<dbReference type="SUPFAM" id="SSF46894">
    <property type="entry name" value="C-terminal effector domain of the bipartite response regulators"/>
    <property type="match status" value="1"/>
</dbReference>
<evidence type="ECO:0000256" key="6">
    <source>
        <dbReference type="PROSITE-ProRule" id="PRU00169"/>
    </source>
</evidence>
<dbReference type="GO" id="GO:0000160">
    <property type="term" value="P:phosphorelay signal transduction system"/>
    <property type="evidence" value="ECO:0007669"/>
    <property type="project" value="UniProtKB-KW"/>
</dbReference>
<dbReference type="PROSITE" id="PS00622">
    <property type="entry name" value="HTH_LUXR_1"/>
    <property type="match status" value="1"/>
</dbReference>
<dbReference type="CDD" id="cd17537">
    <property type="entry name" value="REC_FixJ"/>
    <property type="match status" value="1"/>
</dbReference>
<dbReference type="PROSITE" id="PS50043">
    <property type="entry name" value="HTH_LUXR_2"/>
    <property type="match status" value="1"/>
</dbReference>
<dbReference type="InterPro" id="IPR001789">
    <property type="entry name" value="Sig_transdc_resp-reg_receiver"/>
</dbReference>
<evidence type="ECO:0000256" key="4">
    <source>
        <dbReference type="ARBA" id="ARBA00023125"/>
    </source>
</evidence>
<keyword evidence="4" id="KW-0238">DNA-binding</keyword>
<keyword evidence="10" id="KW-1185">Reference proteome</keyword>
<sequence>MSETTSWPGDSAASAAADAAHLVVHVVDDDEAVRRSLALLLGSFGHSTCTYPSAEAFLAALDGIEPGCVIVDIRMPGMDGLGLQQELKRRGASLPVVVVTGHAEVALAVQAMKAGAVDFIEKPYSEEDILRAVAAALTRVVDEQHQRAVTDQAAARIAALTPRERDVLRRLVDGWPNKVIAHELGISPRTVEIHRANVMEKLGCRSLAEAVRIALAAGFGEG</sequence>
<dbReference type="SMART" id="SM00421">
    <property type="entry name" value="HTH_LUXR"/>
    <property type="match status" value="1"/>
</dbReference>
<keyword evidence="5" id="KW-0804">Transcription</keyword>
<reference evidence="9" key="1">
    <citation type="submission" date="2022-09" db="EMBL/GenBank/DDBJ databases">
        <title>Rhodovastum sp. nov. RN2-1 isolated from soil in Seongnam, South Korea.</title>
        <authorList>
            <person name="Le N.T."/>
        </authorList>
    </citation>
    <scope>NUCLEOTIDE SEQUENCE</scope>
    <source>
        <strain evidence="9">RN2-1</strain>
    </source>
</reference>
<evidence type="ECO:0000256" key="5">
    <source>
        <dbReference type="ARBA" id="ARBA00023163"/>
    </source>
</evidence>
<evidence type="ECO:0000256" key="2">
    <source>
        <dbReference type="ARBA" id="ARBA00023012"/>
    </source>
</evidence>
<protein>
    <submittedName>
        <fullName evidence="9">Response regulator FixJ</fullName>
    </submittedName>
</protein>
<keyword evidence="1 6" id="KW-0597">Phosphoprotein</keyword>
<dbReference type="InterPro" id="IPR016032">
    <property type="entry name" value="Sig_transdc_resp-reg_C-effctor"/>
</dbReference>
<evidence type="ECO:0000313" key="10">
    <source>
        <dbReference type="Proteomes" id="UP001165679"/>
    </source>
</evidence>
<dbReference type="GO" id="GO:0003677">
    <property type="term" value="F:DNA binding"/>
    <property type="evidence" value="ECO:0007669"/>
    <property type="project" value="UniProtKB-KW"/>
</dbReference>
<dbReference type="SUPFAM" id="SSF52172">
    <property type="entry name" value="CheY-like"/>
    <property type="match status" value="1"/>
</dbReference>
<dbReference type="InterPro" id="IPR036388">
    <property type="entry name" value="WH-like_DNA-bd_sf"/>
</dbReference>
<feature type="domain" description="Response regulatory" evidence="8">
    <location>
        <begin position="23"/>
        <end position="137"/>
    </location>
</feature>
<evidence type="ECO:0000313" key="9">
    <source>
        <dbReference type="EMBL" id="MCW3474096.1"/>
    </source>
</evidence>
<evidence type="ECO:0000256" key="1">
    <source>
        <dbReference type="ARBA" id="ARBA00022553"/>
    </source>
</evidence>
<dbReference type="InterPro" id="IPR000792">
    <property type="entry name" value="Tscrpt_reg_LuxR_C"/>
</dbReference>
<dbReference type="CDD" id="cd06170">
    <property type="entry name" value="LuxR_C_like"/>
    <property type="match status" value="1"/>
</dbReference>
<proteinExistence type="predicted"/>
<feature type="modified residue" description="4-aspartylphosphate" evidence="6">
    <location>
        <position position="72"/>
    </location>
</feature>
<gene>
    <name evidence="9" type="primary">fixJ</name>
    <name evidence="9" type="ORF">OL599_05845</name>
</gene>
<dbReference type="Pfam" id="PF00072">
    <property type="entry name" value="Response_reg"/>
    <property type="match status" value="1"/>
</dbReference>
<keyword evidence="2" id="KW-0902">Two-component regulatory system</keyword>
<dbReference type="AlphaFoldDB" id="A0AA41YID6"/>
<dbReference type="NCBIfam" id="NF006900">
    <property type="entry name" value="PRK09390.1"/>
    <property type="match status" value="1"/>
</dbReference>
<dbReference type="Gene3D" id="1.10.10.10">
    <property type="entry name" value="Winged helix-like DNA-binding domain superfamily/Winged helix DNA-binding domain"/>
    <property type="match status" value="1"/>
</dbReference>
<dbReference type="PANTHER" id="PTHR44688">
    <property type="entry name" value="DNA-BINDING TRANSCRIPTIONAL ACTIVATOR DEVR_DOSR"/>
    <property type="match status" value="1"/>
</dbReference>
<dbReference type="EMBL" id="JAPDNT010000002">
    <property type="protein sequence ID" value="MCW3474096.1"/>
    <property type="molecule type" value="Genomic_DNA"/>
</dbReference>
<dbReference type="PROSITE" id="PS50110">
    <property type="entry name" value="RESPONSE_REGULATORY"/>
    <property type="match status" value="1"/>
</dbReference>
<evidence type="ECO:0000256" key="3">
    <source>
        <dbReference type="ARBA" id="ARBA00023015"/>
    </source>
</evidence>
<dbReference type="FunFam" id="3.40.50.2300:FF:000018">
    <property type="entry name" value="DNA-binding transcriptional regulator NtrC"/>
    <property type="match status" value="1"/>
</dbReference>
<dbReference type="Gene3D" id="3.40.50.2300">
    <property type="match status" value="1"/>
</dbReference>
<feature type="domain" description="HTH luxR-type" evidence="7">
    <location>
        <begin position="153"/>
        <end position="218"/>
    </location>
</feature>
<dbReference type="Pfam" id="PF00196">
    <property type="entry name" value="GerE"/>
    <property type="match status" value="1"/>
</dbReference>
<keyword evidence="3" id="KW-0805">Transcription regulation</keyword>
<evidence type="ECO:0000259" key="8">
    <source>
        <dbReference type="PROSITE" id="PS50110"/>
    </source>
</evidence>
<dbReference type="PANTHER" id="PTHR44688:SF16">
    <property type="entry name" value="DNA-BINDING TRANSCRIPTIONAL ACTIVATOR DEVR_DOSR"/>
    <property type="match status" value="1"/>
</dbReference>